<reference evidence="4 5" key="1">
    <citation type="submission" date="2020-08" db="EMBL/GenBank/DDBJ databases">
        <title>Sequencing the genomes of 1000 actinobacteria strains.</title>
        <authorList>
            <person name="Klenk H.-P."/>
        </authorList>
    </citation>
    <scope>NUCLEOTIDE SEQUENCE [LARGE SCALE GENOMIC DNA]</scope>
    <source>
        <strain evidence="4 5">DSM 43023</strain>
    </source>
</reference>
<gene>
    <name evidence="4" type="ORF">FHR32_003354</name>
</gene>
<dbReference type="Proteomes" id="UP000534286">
    <property type="component" value="Unassembled WGS sequence"/>
</dbReference>
<dbReference type="EMBL" id="JACHJU010000001">
    <property type="protein sequence ID" value="MBB4939049.1"/>
    <property type="molecule type" value="Genomic_DNA"/>
</dbReference>
<protein>
    <submittedName>
        <fullName evidence="4">Putative Zn finger protein</fullName>
    </submittedName>
</protein>
<organism evidence="4 5">
    <name type="scientific">Streptosporangium album</name>
    <dbReference type="NCBI Taxonomy" id="47479"/>
    <lineage>
        <taxon>Bacteria</taxon>
        <taxon>Bacillati</taxon>
        <taxon>Actinomycetota</taxon>
        <taxon>Actinomycetes</taxon>
        <taxon>Streptosporangiales</taxon>
        <taxon>Streptosporangiaceae</taxon>
        <taxon>Streptosporangium</taxon>
    </lineage>
</organism>
<dbReference type="GO" id="GO:0008270">
    <property type="term" value="F:zinc ion binding"/>
    <property type="evidence" value="ECO:0007669"/>
    <property type="project" value="UniProtKB-KW"/>
</dbReference>
<accession>A0A7W7RVK8</accession>
<evidence type="ECO:0000256" key="2">
    <source>
        <dbReference type="SAM" id="MobiDB-lite"/>
    </source>
</evidence>
<keyword evidence="1" id="KW-0479">Metal-binding</keyword>
<keyword evidence="1" id="KW-0862">Zinc</keyword>
<evidence type="ECO:0000313" key="5">
    <source>
        <dbReference type="Proteomes" id="UP000534286"/>
    </source>
</evidence>
<feature type="domain" description="SWIM-type" evidence="3">
    <location>
        <begin position="51"/>
        <end position="88"/>
    </location>
</feature>
<proteinExistence type="predicted"/>
<sequence>MGTIAELVGPEMGRAARAAVTRGDELERSGAVQLVRFSPSLVTAEVDDGAAHVELRAVDGVMHWRCTCAEGRDGAFCAHCVATVRSLTRRGEERASRRGPVRAVDDIV</sequence>
<dbReference type="AlphaFoldDB" id="A0A7W7RVK8"/>
<keyword evidence="5" id="KW-1185">Reference proteome</keyword>
<dbReference type="InterPro" id="IPR007527">
    <property type="entry name" value="Znf_SWIM"/>
</dbReference>
<name>A0A7W7RVK8_9ACTN</name>
<feature type="region of interest" description="Disordered" evidence="2">
    <location>
        <begin position="89"/>
        <end position="108"/>
    </location>
</feature>
<evidence type="ECO:0000256" key="1">
    <source>
        <dbReference type="PROSITE-ProRule" id="PRU00325"/>
    </source>
</evidence>
<keyword evidence="1" id="KW-0863">Zinc-finger</keyword>
<dbReference type="PROSITE" id="PS50966">
    <property type="entry name" value="ZF_SWIM"/>
    <property type="match status" value="1"/>
</dbReference>
<dbReference type="RefSeq" id="WP_184755124.1">
    <property type="nucleotide sequence ID" value="NZ_BAABEK010000013.1"/>
</dbReference>
<evidence type="ECO:0000259" key="3">
    <source>
        <dbReference type="PROSITE" id="PS50966"/>
    </source>
</evidence>
<comment type="caution">
    <text evidence="4">The sequence shown here is derived from an EMBL/GenBank/DDBJ whole genome shotgun (WGS) entry which is preliminary data.</text>
</comment>
<evidence type="ECO:0000313" key="4">
    <source>
        <dbReference type="EMBL" id="MBB4939049.1"/>
    </source>
</evidence>